<dbReference type="EMBL" id="UYYB01000260">
    <property type="protein sequence ID" value="VDM65188.1"/>
    <property type="molecule type" value="Genomic_DNA"/>
</dbReference>
<accession>A0A3P7K805</accession>
<evidence type="ECO:0000256" key="1">
    <source>
        <dbReference type="SAM" id="MobiDB-lite"/>
    </source>
</evidence>
<protein>
    <submittedName>
        <fullName evidence="2">Uncharacterized protein</fullName>
    </submittedName>
</protein>
<sequence length="102" mass="11573">MACRHLSCRLQHCFHPFLSLTSVIHNVGIELPRRSRGPDPSLLPAENSAGSIRITQSWCPCRLSFPSYDQLIDVPPQRCTPLDLDREDETSSHIWTAKSDEM</sequence>
<name>A0A3P7K805_STRVU</name>
<keyword evidence="3" id="KW-1185">Reference proteome</keyword>
<proteinExistence type="predicted"/>
<gene>
    <name evidence="2" type="ORF">SVUK_LOCUS186</name>
</gene>
<feature type="region of interest" description="Disordered" evidence="1">
    <location>
        <begin position="82"/>
        <end position="102"/>
    </location>
</feature>
<dbReference type="AlphaFoldDB" id="A0A3P7K805"/>
<evidence type="ECO:0000313" key="3">
    <source>
        <dbReference type="Proteomes" id="UP000270094"/>
    </source>
</evidence>
<dbReference type="Proteomes" id="UP000270094">
    <property type="component" value="Unassembled WGS sequence"/>
</dbReference>
<reference evidence="2 3" key="1">
    <citation type="submission" date="2018-11" db="EMBL/GenBank/DDBJ databases">
        <authorList>
            <consortium name="Pathogen Informatics"/>
        </authorList>
    </citation>
    <scope>NUCLEOTIDE SEQUENCE [LARGE SCALE GENOMIC DNA]</scope>
</reference>
<organism evidence="2 3">
    <name type="scientific">Strongylus vulgaris</name>
    <name type="common">Blood worm</name>
    <dbReference type="NCBI Taxonomy" id="40348"/>
    <lineage>
        <taxon>Eukaryota</taxon>
        <taxon>Metazoa</taxon>
        <taxon>Ecdysozoa</taxon>
        <taxon>Nematoda</taxon>
        <taxon>Chromadorea</taxon>
        <taxon>Rhabditida</taxon>
        <taxon>Rhabditina</taxon>
        <taxon>Rhabditomorpha</taxon>
        <taxon>Strongyloidea</taxon>
        <taxon>Strongylidae</taxon>
        <taxon>Strongylus</taxon>
    </lineage>
</organism>
<evidence type="ECO:0000313" key="2">
    <source>
        <dbReference type="EMBL" id="VDM65188.1"/>
    </source>
</evidence>